<dbReference type="GO" id="GO:0005681">
    <property type="term" value="C:spliceosomal complex"/>
    <property type="evidence" value="ECO:0007669"/>
    <property type="project" value="TreeGrafter"/>
</dbReference>
<protein>
    <submittedName>
        <fullName evidence="3">Splicing factor 3A subunit 3-like</fullName>
    </submittedName>
</protein>
<evidence type="ECO:0000256" key="1">
    <source>
        <dbReference type="ARBA" id="ARBA00004123"/>
    </source>
</evidence>
<name>A0A2P2KRU3_RHIMU</name>
<dbReference type="AlphaFoldDB" id="A0A2P2KRU3"/>
<dbReference type="GO" id="GO:0003723">
    <property type="term" value="F:RNA binding"/>
    <property type="evidence" value="ECO:0007669"/>
    <property type="project" value="TreeGrafter"/>
</dbReference>
<comment type="subcellular location">
    <subcellularLocation>
        <location evidence="1">Nucleus</location>
    </subcellularLocation>
</comment>
<sequence>MSSTLLEVTRAAHEEVERLERLVVKDLQNEPATAKDRLFQSHRVRNMIDTIISTTERLVEIYEDKDNARRDEIAALGGQTATGTNVFSAFYDRLKEVLFLPLFICLFS</sequence>
<reference evidence="3" key="1">
    <citation type="submission" date="2018-02" db="EMBL/GenBank/DDBJ databases">
        <title>Rhizophora mucronata_Transcriptome.</title>
        <authorList>
            <person name="Meera S.P."/>
            <person name="Sreeshan A."/>
            <person name="Augustine A."/>
        </authorList>
    </citation>
    <scope>NUCLEOTIDE SEQUENCE</scope>
    <source>
        <tissue evidence="3">Leaf</tissue>
    </source>
</reference>
<accession>A0A2P2KRU3</accession>
<dbReference type="EMBL" id="GGEC01027920">
    <property type="protein sequence ID" value="MBX08404.1"/>
    <property type="molecule type" value="Transcribed_RNA"/>
</dbReference>
<organism evidence="3">
    <name type="scientific">Rhizophora mucronata</name>
    <name type="common">Asiatic mangrove</name>
    <dbReference type="NCBI Taxonomy" id="61149"/>
    <lineage>
        <taxon>Eukaryota</taxon>
        <taxon>Viridiplantae</taxon>
        <taxon>Streptophyta</taxon>
        <taxon>Embryophyta</taxon>
        <taxon>Tracheophyta</taxon>
        <taxon>Spermatophyta</taxon>
        <taxon>Magnoliopsida</taxon>
        <taxon>eudicotyledons</taxon>
        <taxon>Gunneridae</taxon>
        <taxon>Pentapetalae</taxon>
        <taxon>rosids</taxon>
        <taxon>fabids</taxon>
        <taxon>Malpighiales</taxon>
        <taxon>Rhizophoraceae</taxon>
        <taxon>Rhizophora</taxon>
    </lineage>
</organism>
<keyword evidence="2" id="KW-0539">Nucleus</keyword>
<evidence type="ECO:0000256" key="2">
    <source>
        <dbReference type="ARBA" id="ARBA00023242"/>
    </source>
</evidence>
<proteinExistence type="predicted"/>
<dbReference type="PANTHER" id="PTHR12786:SF2">
    <property type="entry name" value="SPLICING FACTOR 3A SUBUNIT 3"/>
    <property type="match status" value="1"/>
</dbReference>
<evidence type="ECO:0000313" key="3">
    <source>
        <dbReference type="EMBL" id="MBX08404.1"/>
    </source>
</evidence>
<dbReference type="GO" id="GO:0000398">
    <property type="term" value="P:mRNA splicing, via spliceosome"/>
    <property type="evidence" value="ECO:0007669"/>
    <property type="project" value="TreeGrafter"/>
</dbReference>
<dbReference type="PANTHER" id="PTHR12786">
    <property type="entry name" value="SPLICING FACTOR SF3A-RELATED"/>
    <property type="match status" value="1"/>
</dbReference>
<dbReference type="InterPro" id="IPR051421">
    <property type="entry name" value="RNA_Proc_DNA_Dmg_Regulator"/>
</dbReference>